<feature type="region of interest" description="Disordered" evidence="1">
    <location>
        <begin position="51"/>
        <end position="116"/>
    </location>
</feature>
<accession>A0A0D2IUS1</accession>
<dbReference type="AlphaFoldDB" id="A0A0D2IUS1"/>
<dbReference type="EMBL" id="KK106448">
    <property type="protein sequence ID" value="KIY91647.1"/>
    <property type="molecule type" value="Genomic_DNA"/>
</dbReference>
<feature type="region of interest" description="Disordered" evidence="1">
    <location>
        <begin position="1"/>
        <end position="22"/>
    </location>
</feature>
<sequence length="116" mass="11995">MCLLMRSADWQRNPLDGRTPLERGGAWEAQAAMPGRRLAAKIRARRLEREAAGSNLEGPLKEYNRRRGIVSSEGASEDGGGGGGGGGGKQQGRGRGGGRVESALVAEGPAAGGRGR</sequence>
<evidence type="ECO:0000256" key="1">
    <source>
        <dbReference type="SAM" id="MobiDB-lite"/>
    </source>
</evidence>
<protein>
    <submittedName>
        <fullName evidence="2">Uncharacterized protein</fullName>
    </submittedName>
</protein>
<dbReference type="Proteomes" id="UP000054498">
    <property type="component" value="Unassembled WGS sequence"/>
</dbReference>
<feature type="compositionally biased region" description="Gly residues" evidence="1">
    <location>
        <begin position="77"/>
        <end position="99"/>
    </location>
</feature>
<dbReference type="RefSeq" id="XP_013890667.1">
    <property type="nucleotide sequence ID" value="XM_014035213.1"/>
</dbReference>
<proteinExistence type="predicted"/>
<evidence type="ECO:0000313" key="3">
    <source>
        <dbReference type="Proteomes" id="UP000054498"/>
    </source>
</evidence>
<keyword evidence="3" id="KW-1185">Reference proteome</keyword>
<evidence type="ECO:0000313" key="2">
    <source>
        <dbReference type="EMBL" id="KIY91647.1"/>
    </source>
</evidence>
<reference evidence="2 3" key="1">
    <citation type="journal article" date="2013" name="BMC Genomics">
        <title>Reconstruction of the lipid metabolism for the microalga Monoraphidium neglectum from its genome sequence reveals characteristics suitable for biofuel production.</title>
        <authorList>
            <person name="Bogen C."/>
            <person name="Al-Dilaimi A."/>
            <person name="Albersmeier A."/>
            <person name="Wichmann J."/>
            <person name="Grundmann M."/>
            <person name="Rupp O."/>
            <person name="Lauersen K.J."/>
            <person name="Blifernez-Klassen O."/>
            <person name="Kalinowski J."/>
            <person name="Goesmann A."/>
            <person name="Mussgnug J.H."/>
            <person name="Kruse O."/>
        </authorList>
    </citation>
    <scope>NUCLEOTIDE SEQUENCE [LARGE SCALE GENOMIC DNA]</scope>
    <source>
        <strain evidence="2 3">SAG 48.87</strain>
    </source>
</reference>
<name>A0A0D2IUS1_9CHLO</name>
<dbReference type="GeneID" id="25734064"/>
<gene>
    <name evidence="2" type="ORF">MNEG_16317</name>
</gene>
<organism evidence="2 3">
    <name type="scientific">Monoraphidium neglectum</name>
    <dbReference type="NCBI Taxonomy" id="145388"/>
    <lineage>
        <taxon>Eukaryota</taxon>
        <taxon>Viridiplantae</taxon>
        <taxon>Chlorophyta</taxon>
        <taxon>core chlorophytes</taxon>
        <taxon>Chlorophyceae</taxon>
        <taxon>CS clade</taxon>
        <taxon>Sphaeropleales</taxon>
        <taxon>Selenastraceae</taxon>
        <taxon>Monoraphidium</taxon>
    </lineage>
</organism>
<dbReference type="KEGG" id="mng:MNEG_16317"/>